<accession>A0A6N1MEZ7</accession>
<proteinExistence type="predicted"/>
<dbReference type="AlphaFoldDB" id="A0A6N1MEZ7"/>
<gene>
    <name evidence="1" type="ORF">FOB19_04025</name>
</gene>
<organism evidence="1 2">
    <name type="scientific">Acinetobacter lwoffii</name>
    <dbReference type="NCBI Taxonomy" id="28090"/>
    <lineage>
        <taxon>Bacteria</taxon>
        <taxon>Pseudomonadati</taxon>
        <taxon>Pseudomonadota</taxon>
        <taxon>Gammaproteobacteria</taxon>
        <taxon>Moraxellales</taxon>
        <taxon>Moraxellaceae</taxon>
        <taxon>Acinetobacter</taxon>
    </lineage>
</organism>
<evidence type="ECO:0000313" key="2">
    <source>
        <dbReference type="Proteomes" id="UP000509126"/>
    </source>
</evidence>
<dbReference type="EMBL" id="CP054803">
    <property type="protein sequence ID" value="QKU20669.1"/>
    <property type="molecule type" value="Genomic_DNA"/>
</dbReference>
<evidence type="ECO:0000313" key="1">
    <source>
        <dbReference type="EMBL" id="QKU20669.1"/>
    </source>
</evidence>
<sequence>MLEITDLHHDVHMINLSNLNNVVFRQKSGTHIVSFHMRDHHAVPITVDHATAERIKTELKVMK</sequence>
<dbReference type="Proteomes" id="UP000509126">
    <property type="component" value="Chromosome"/>
</dbReference>
<name>A0A6N1MEZ7_ACILW</name>
<dbReference type="RefSeq" id="WP_075167512.1">
    <property type="nucleotide sequence ID" value="NZ_CP054803.1"/>
</dbReference>
<protein>
    <submittedName>
        <fullName evidence="1">Uncharacterized protein</fullName>
    </submittedName>
</protein>
<reference evidence="1 2" key="1">
    <citation type="submission" date="2019-11" db="EMBL/GenBank/DDBJ databases">
        <title>FDA dAtabase for Regulatory Grade micrObial Sequences (FDA-ARGOS): Supporting development and validation of Infectious Disease Dx tests.</title>
        <authorList>
            <person name="Patel R."/>
            <person name="Rucinski S."/>
            <person name="Tallon L."/>
            <person name="Sadzewicz L."/>
            <person name="Vavikolanu K."/>
            <person name="Mehta A."/>
            <person name="Aluvathingal J."/>
            <person name="Nadendla S."/>
            <person name="Nandy P."/>
            <person name="Geyer C."/>
            <person name="Yan Y."/>
            <person name="Sichtig H."/>
        </authorList>
    </citation>
    <scope>NUCLEOTIDE SEQUENCE [LARGE SCALE GENOMIC DNA]</scope>
    <source>
        <strain evidence="1 2">FDAARGOS_557</strain>
    </source>
</reference>